<evidence type="ECO:0000313" key="2">
    <source>
        <dbReference type="Proteomes" id="UP000814033"/>
    </source>
</evidence>
<sequence>MTRRLCQAIELINFLTSIARWAAEMNHPRLAEIRNTVRLFVNFIALYPGTDNLMAGAFDPMMDAILHLEMLLANPLAPFGPVAPDRFFPRQIGNIIMRMPGPSFVYRSIDYPFVCVPDAARTLSTLPPQELVLRVGSVCYLIVNITPVGGWSANTLVVVQHLTESSIIVKNLIDSNMMLLPRWLFVYFSIHSNVRHTRIQFPLRVASHEPLYRLSGSSCKYTPAPGPVRAKCAHAPGLSKRRLAKHTILPSVSDLVILSSSKQRSVAMDYEEAEE</sequence>
<reference evidence="1" key="2">
    <citation type="journal article" date="2022" name="New Phytol.">
        <title>Evolutionary transition to the ectomycorrhizal habit in the genomes of a hyperdiverse lineage of mushroom-forming fungi.</title>
        <authorList>
            <person name="Looney B."/>
            <person name="Miyauchi S."/>
            <person name="Morin E."/>
            <person name="Drula E."/>
            <person name="Courty P.E."/>
            <person name="Kohler A."/>
            <person name="Kuo A."/>
            <person name="LaButti K."/>
            <person name="Pangilinan J."/>
            <person name="Lipzen A."/>
            <person name="Riley R."/>
            <person name="Andreopoulos W."/>
            <person name="He G."/>
            <person name="Johnson J."/>
            <person name="Nolan M."/>
            <person name="Tritt A."/>
            <person name="Barry K.W."/>
            <person name="Grigoriev I.V."/>
            <person name="Nagy L.G."/>
            <person name="Hibbett D."/>
            <person name="Henrissat B."/>
            <person name="Matheny P.B."/>
            <person name="Labbe J."/>
            <person name="Martin F.M."/>
        </authorList>
    </citation>
    <scope>NUCLEOTIDE SEQUENCE</scope>
    <source>
        <strain evidence="1">FP105234-sp</strain>
    </source>
</reference>
<dbReference type="EMBL" id="MU276199">
    <property type="protein sequence ID" value="KAI0040392.1"/>
    <property type="molecule type" value="Genomic_DNA"/>
</dbReference>
<protein>
    <submittedName>
        <fullName evidence="1">Uncharacterized protein</fullName>
    </submittedName>
</protein>
<keyword evidence="2" id="KW-1185">Reference proteome</keyword>
<dbReference type="Proteomes" id="UP000814033">
    <property type="component" value="Unassembled WGS sequence"/>
</dbReference>
<comment type="caution">
    <text evidence="1">The sequence shown here is derived from an EMBL/GenBank/DDBJ whole genome shotgun (WGS) entry which is preliminary data.</text>
</comment>
<proteinExistence type="predicted"/>
<name>A0ACB8R909_9AGAM</name>
<accession>A0ACB8R909</accession>
<gene>
    <name evidence="1" type="ORF">FA95DRAFT_1576981</name>
</gene>
<organism evidence="1 2">
    <name type="scientific">Auriscalpium vulgare</name>
    <dbReference type="NCBI Taxonomy" id="40419"/>
    <lineage>
        <taxon>Eukaryota</taxon>
        <taxon>Fungi</taxon>
        <taxon>Dikarya</taxon>
        <taxon>Basidiomycota</taxon>
        <taxon>Agaricomycotina</taxon>
        <taxon>Agaricomycetes</taxon>
        <taxon>Russulales</taxon>
        <taxon>Auriscalpiaceae</taxon>
        <taxon>Auriscalpium</taxon>
    </lineage>
</organism>
<evidence type="ECO:0000313" key="1">
    <source>
        <dbReference type="EMBL" id="KAI0040392.1"/>
    </source>
</evidence>
<reference evidence="1" key="1">
    <citation type="submission" date="2021-02" db="EMBL/GenBank/DDBJ databases">
        <authorList>
            <consortium name="DOE Joint Genome Institute"/>
            <person name="Ahrendt S."/>
            <person name="Looney B.P."/>
            <person name="Miyauchi S."/>
            <person name="Morin E."/>
            <person name="Drula E."/>
            <person name="Courty P.E."/>
            <person name="Chicoki N."/>
            <person name="Fauchery L."/>
            <person name="Kohler A."/>
            <person name="Kuo A."/>
            <person name="Labutti K."/>
            <person name="Pangilinan J."/>
            <person name="Lipzen A."/>
            <person name="Riley R."/>
            <person name="Andreopoulos W."/>
            <person name="He G."/>
            <person name="Johnson J."/>
            <person name="Barry K.W."/>
            <person name="Grigoriev I.V."/>
            <person name="Nagy L."/>
            <person name="Hibbett D."/>
            <person name="Henrissat B."/>
            <person name="Matheny P.B."/>
            <person name="Labbe J."/>
            <person name="Martin F."/>
        </authorList>
    </citation>
    <scope>NUCLEOTIDE SEQUENCE</scope>
    <source>
        <strain evidence="1">FP105234-sp</strain>
    </source>
</reference>